<keyword evidence="6" id="KW-1185">Reference proteome</keyword>
<accession>A0ABT4E600</accession>
<proteinExistence type="predicted"/>
<comment type="caution">
    <text evidence="5">The sequence shown here is derived from an EMBL/GenBank/DDBJ whole genome shotgun (WGS) entry which is preliminary data.</text>
</comment>
<keyword evidence="3" id="KW-0378">Hydrolase</keyword>
<dbReference type="Proteomes" id="UP001527090">
    <property type="component" value="Unassembled WGS sequence"/>
</dbReference>
<dbReference type="InterPro" id="IPR054613">
    <property type="entry name" value="Peptidase_S78_dom"/>
</dbReference>
<dbReference type="GO" id="GO:0006508">
    <property type="term" value="P:proteolysis"/>
    <property type="evidence" value="ECO:0007669"/>
    <property type="project" value="UniProtKB-KW"/>
</dbReference>
<dbReference type="InterPro" id="IPR006433">
    <property type="entry name" value="Prohead_protease"/>
</dbReference>
<gene>
    <name evidence="5" type="ORF">M5X04_07420</name>
</gene>
<keyword evidence="1" id="KW-1188">Viral release from host cell</keyword>
<evidence type="ECO:0000256" key="3">
    <source>
        <dbReference type="ARBA" id="ARBA00022801"/>
    </source>
</evidence>
<dbReference type="Pfam" id="PF04586">
    <property type="entry name" value="Peptidase_S78"/>
    <property type="match status" value="1"/>
</dbReference>
<feature type="domain" description="Prohead serine protease" evidence="4">
    <location>
        <begin position="23"/>
        <end position="178"/>
    </location>
</feature>
<sequence>MVNNLPGLMLREKRTYTFPDLRAEADNGIIQGHAAVFDQKTNIGGWFEEIIERSAFENTDFRDVVLTVNHNLQNIPLARSRNNNANSTLQISVDDIGLLVRGSLDTENNTEARALHSAVARQDITGMSFIFYIRDAKWENLDSDLPTRRITDIARVIETSAVSFPAYAGTDINARDEQALESARAALESARSGLVSSSNELEVLKLRNQILMKG</sequence>
<dbReference type="GO" id="GO:0008233">
    <property type="term" value="F:peptidase activity"/>
    <property type="evidence" value="ECO:0007669"/>
    <property type="project" value="UniProtKB-KW"/>
</dbReference>
<dbReference type="RefSeq" id="WP_268631889.1">
    <property type="nucleotide sequence ID" value="NZ_JAMDLY010000008.1"/>
</dbReference>
<name>A0ABT4E600_PAEAL</name>
<keyword evidence="2 5" id="KW-0645">Protease</keyword>
<dbReference type="EMBL" id="JAMDLY010000008">
    <property type="protein sequence ID" value="MCY9529164.1"/>
    <property type="molecule type" value="Genomic_DNA"/>
</dbReference>
<dbReference type="NCBIfam" id="TIGR01543">
    <property type="entry name" value="proheadase_HK97"/>
    <property type="match status" value="1"/>
</dbReference>
<evidence type="ECO:0000313" key="6">
    <source>
        <dbReference type="Proteomes" id="UP001527090"/>
    </source>
</evidence>
<evidence type="ECO:0000259" key="4">
    <source>
        <dbReference type="Pfam" id="PF04586"/>
    </source>
</evidence>
<reference evidence="5 6" key="1">
    <citation type="submission" date="2022-05" db="EMBL/GenBank/DDBJ databases">
        <title>Genome Sequencing of Bee-Associated Microbes.</title>
        <authorList>
            <person name="Dunlap C."/>
        </authorList>
    </citation>
    <scope>NUCLEOTIDE SEQUENCE [LARGE SCALE GENOMIC DNA]</scope>
    <source>
        <strain evidence="5 6">NRRL NRS-750</strain>
    </source>
</reference>
<evidence type="ECO:0000313" key="5">
    <source>
        <dbReference type="EMBL" id="MCY9529164.1"/>
    </source>
</evidence>
<evidence type="ECO:0000256" key="2">
    <source>
        <dbReference type="ARBA" id="ARBA00022670"/>
    </source>
</evidence>
<evidence type="ECO:0000256" key="1">
    <source>
        <dbReference type="ARBA" id="ARBA00022612"/>
    </source>
</evidence>
<protein>
    <submittedName>
        <fullName evidence="5">HK97 family phage prohead protease</fullName>
    </submittedName>
</protein>
<organism evidence="5 6">
    <name type="scientific">Paenibacillus alvei</name>
    <name type="common">Bacillus alvei</name>
    <dbReference type="NCBI Taxonomy" id="44250"/>
    <lineage>
        <taxon>Bacteria</taxon>
        <taxon>Bacillati</taxon>
        <taxon>Bacillota</taxon>
        <taxon>Bacilli</taxon>
        <taxon>Bacillales</taxon>
        <taxon>Paenibacillaceae</taxon>
        <taxon>Paenibacillus</taxon>
    </lineage>
</organism>